<evidence type="ECO:0000313" key="2">
    <source>
        <dbReference type="EMBL" id="CAA2999645.1"/>
    </source>
</evidence>
<evidence type="ECO:0000313" key="3">
    <source>
        <dbReference type="Proteomes" id="UP000594638"/>
    </source>
</evidence>
<feature type="compositionally biased region" description="Polar residues" evidence="1">
    <location>
        <begin position="92"/>
        <end position="108"/>
    </location>
</feature>
<comment type="caution">
    <text evidence="2">The sequence shown here is derived from an EMBL/GenBank/DDBJ whole genome shotgun (WGS) entry which is preliminary data.</text>
</comment>
<dbReference type="Proteomes" id="UP000594638">
    <property type="component" value="Unassembled WGS sequence"/>
</dbReference>
<feature type="compositionally biased region" description="Polar residues" evidence="1">
    <location>
        <begin position="274"/>
        <end position="285"/>
    </location>
</feature>
<dbReference type="AlphaFoldDB" id="A0A8S0T3R9"/>
<accession>A0A8S0T3R9</accession>
<proteinExistence type="predicted"/>
<feature type="region of interest" description="Disordered" evidence="1">
    <location>
        <begin position="265"/>
        <end position="298"/>
    </location>
</feature>
<dbReference type="Gramene" id="OE9A000786T1">
    <property type="protein sequence ID" value="OE9A000786C1"/>
    <property type="gene ID" value="OE9A000786"/>
</dbReference>
<name>A0A8S0T3R9_OLEEU</name>
<gene>
    <name evidence="2" type="ORF">OLEA9_A000786</name>
</gene>
<organism evidence="2 3">
    <name type="scientific">Olea europaea subsp. europaea</name>
    <dbReference type="NCBI Taxonomy" id="158383"/>
    <lineage>
        <taxon>Eukaryota</taxon>
        <taxon>Viridiplantae</taxon>
        <taxon>Streptophyta</taxon>
        <taxon>Embryophyta</taxon>
        <taxon>Tracheophyta</taxon>
        <taxon>Spermatophyta</taxon>
        <taxon>Magnoliopsida</taxon>
        <taxon>eudicotyledons</taxon>
        <taxon>Gunneridae</taxon>
        <taxon>Pentapetalae</taxon>
        <taxon>asterids</taxon>
        <taxon>lamiids</taxon>
        <taxon>Lamiales</taxon>
        <taxon>Oleaceae</taxon>
        <taxon>Oleeae</taxon>
        <taxon>Olea</taxon>
    </lineage>
</organism>
<keyword evidence="3" id="KW-1185">Reference proteome</keyword>
<sequence>MELRASKETSLEPHIVTNDRLVKKHFKKCKKGITVYNLKEAIESRKIWAYEAIPSIGQRYSENLQEAELPRIYQWNSSEMPNSKDIGASLDEPNQTCQCPNAATSPRDPSSFHRPPTSTDTHTFHPGPSTSYLSLYPSRDEFTKKLRMQLLQMVEILERKNEGRIDEMCSYIDQRFDYVTSLCRQIDEKISSVVEWIKNSNPSTTPCTYHSPLCSGFMNTGEACDVNEGPVIHVEVQNDENEDGNEERQVKDYVLVNESVLVKETTLPADGNEQKQAANMNNCPNPSEVKNEQRQATDLSNDDQNLVEERYICVLMDSILYGDAMESIPIVVEDESDKSSQNGQGIRIKKMSLILKSPFTNPKKRKKLHNVNAFDPFRELDPAKADDLENWLVNAPDR</sequence>
<feature type="region of interest" description="Disordered" evidence="1">
    <location>
        <begin position="83"/>
        <end position="126"/>
    </location>
</feature>
<dbReference type="EMBL" id="CACTIH010005643">
    <property type="protein sequence ID" value="CAA2999645.1"/>
    <property type="molecule type" value="Genomic_DNA"/>
</dbReference>
<protein>
    <submittedName>
        <fullName evidence="2">Uncharacterized protein</fullName>
    </submittedName>
</protein>
<evidence type="ECO:0000256" key="1">
    <source>
        <dbReference type="SAM" id="MobiDB-lite"/>
    </source>
</evidence>
<reference evidence="2 3" key="1">
    <citation type="submission" date="2019-12" db="EMBL/GenBank/DDBJ databases">
        <authorList>
            <person name="Alioto T."/>
            <person name="Alioto T."/>
            <person name="Gomez Garrido J."/>
        </authorList>
    </citation>
    <scope>NUCLEOTIDE SEQUENCE [LARGE SCALE GENOMIC DNA]</scope>
</reference>
<dbReference type="OrthoDB" id="913743at2759"/>